<evidence type="ECO:0000259" key="5">
    <source>
        <dbReference type="PROSITE" id="PS51767"/>
    </source>
</evidence>
<dbReference type="InParanoid" id="A0A1Y2B481"/>
<dbReference type="AlphaFoldDB" id="A0A1Y2B481"/>
<keyword evidence="4" id="KW-0732">Signal</keyword>
<evidence type="ECO:0000256" key="4">
    <source>
        <dbReference type="SAM" id="SignalP"/>
    </source>
</evidence>
<dbReference type="STRING" id="71784.A0A1Y2B481"/>
<dbReference type="EMBL" id="MCFC01000026">
    <property type="protein sequence ID" value="ORY29360.1"/>
    <property type="molecule type" value="Genomic_DNA"/>
</dbReference>
<evidence type="ECO:0000313" key="6">
    <source>
        <dbReference type="EMBL" id="ORY29360.1"/>
    </source>
</evidence>
<dbReference type="GO" id="GO:0004190">
    <property type="term" value="F:aspartic-type endopeptidase activity"/>
    <property type="evidence" value="ECO:0007669"/>
    <property type="project" value="InterPro"/>
</dbReference>
<feature type="compositionally biased region" description="Low complexity" evidence="2">
    <location>
        <begin position="517"/>
        <end position="530"/>
    </location>
</feature>
<dbReference type="InterPro" id="IPR021109">
    <property type="entry name" value="Peptidase_aspartic_dom_sf"/>
</dbReference>
<dbReference type="PANTHER" id="PTHR47966">
    <property type="entry name" value="BETA-SITE APP-CLEAVING ENZYME, ISOFORM A-RELATED"/>
    <property type="match status" value="1"/>
</dbReference>
<dbReference type="Proteomes" id="UP000193986">
    <property type="component" value="Unassembled WGS sequence"/>
</dbReference>
<evidence type="ECO:0000313" key="7">
    <source>
        <dbReference type="Proteomes" id="UP000193986"/>
    </source>
</evidence>
<dbReference type="InterPro" id="IPR001461">
    <property type="entry name" value="Aspartic_peptidase_A1"/>
</dbReference>
<feature type="domain" description="Peptidase A1" evidence="5">
    <location>
        <begin position="48"/>
        <end position="397"/>
    </location>
</feature>
<dbReference type="Gene3D" id="2.40.70.10">
    <property type="entry name" value="Acid Proteases"/>
    <property type="match status" value="2"/>
</dbReference>
<dbReference type="GO" id="GO:0006508">
    <property type="term" value="P:proteolysis"/>
    <property type="evidence" value="ECO:0007669"/>
    <property type="project" value="InterPro"/>
</dbReference>
<evidence type="ECO:0000256" key="1">
    <source>
        <dbReference type="ARBA" id="ARBA00007447"/>
    </source>
</evidence>
<comment type="caution">
    <text evidence="6">The sequence shown here is derived from an EMBL/GenBank/DDBJ whole genome shotgun (WGS) entry which is preliminary data.</text>
</comment>
<keyword evidence="3" id="KW-1133">Transmembrane helix</keyword>
<dbReference type="PROSITE" id="PS51767">
    <property type="entry name" value="PEPTIDASE_A1"/>
    <property type="match status" value="1"/>
</dbReference>
<proteinExistence type="inferred from homology"/>
<dbReference type="PANTHER" id="PTHR47966:SF51">
    <property type="entry name" value="BETA-SITE APP-CLEAVING ENZYME, ISOFORM A-RELATED"/>
    <property type="match status" value="1"/>
</dbReference>
<comment type="similarity">
    <text evidence="1">Belongs to the peptidase A1 family.</text>
</comment>
<organism evidence="6 7">
    <name type="scientific">Naematelia encephala</name>
    <dbReference type="NCBI Taxonomy" id="71784"/>
    <lineage>
        <taxon>Eukaryota</taxon>
        <taxon>Fungi</taxon>
        <taxon>Dikarya</taxon>
        <taxon>Basidiomycota</taxon>
        <taxon>Agaricomycotina</taxon>
        <taxon>Tremellomycetes</taxon>
        <taxon>Tremellales</taxon>
        <taxon>Naemateliaceae</taxon>
        <taxon>Naematelia</taxon>
    </lineage>
</organism>
<gene>
    <name evidence="6" type="ORF">BCR39DRAFT_175368</name>
</gene>
<dbReference type="OrthoDB" id="2563011at2759"/>
<reference evidence="6 7" key="1">
    <citation type="submission" date="2016-07" db="EMBL/GenBank/DDBJ databases">
        <title>Pervasive Adenine N6-methylation of Active Genes in Fungi.</title>
        <authorList>
            <consortium name="DOE Joint Genome Institute"/>
            <person name="Mondo S.J."/>
            <person name="Dannebaum R.O."/>
            <person name="Kuo R.C."/>
            <person name="Labutti K."/>
            <person name="Haridas S."/>
            <person name="Kuo A."/>
            <person name="Salamov A."/>
            <person name="Ahrendt S.R."/>
            <person name="Lipzen A."/>
            <person name="Sullivan W."/>
            <person name="Andreopoulos W.B."/>
            <person name="Clum A."/>
            <person name="Lindquist E."/>
            <person name="Daum C."/>
            <person name="Ramamoorthy G.K."/>
            <person name="Gryganskyi A."/>
            <person name="Culley D."/>
            <person name="Magnuson J.K."/>
            <person name="James T.Y."/>
            <person name="O'Malley M.A."/>
            <person name="Stajich J.E."/>
            <person name="Spatafora J.W."/>
            <person name="Visel A."/>
            <person name="Grigoriev I.V."/>
        </authorList>
    </citation>
    <scope>NUCLEOTIDE SEQUENCE [LARGE SCALE GENOMIC DNA]</scope>
    <source>
        <strain evidence="6 7">68-887.2</strain>
    </source>
</reference>
<protein>
    <submittedName>
        <fullName evidence="6">Aspartic peptidase domain-containing protein</fullName>
    </submittedName>
</protein>
<feature type="region of interest" description="Disordered" evidence="2">
    <location>
        <begin position="703"/>
        <end position="744"/>
    </location>
</feature>
<dbReference type="InterPro" id="IPR033121">
    <property type="entry name" value="PEPTIDASE_A1"/>
</dbReference>
<keyword evidence="7" id="KW-1185">Reference proteome</keyword>
<dbReference type="SUPFAM" id="SSF50630">
    <property type="entry name" value="Acid proteases"/>
    <property type="match status" value="1"/>
</dbReference>
<feature type="transmembrane region" description="Helical" evidence="3">
    <location>
        <begin position="419"/>
        <end position="440"/>
    </location>
</feature>
<keyword evidence="3" id="KW-0472">Membrane</keyword>
<name>A0A1Y2B481_9TREE</name>
<evidence type="ECO:0000256" key="2">
    <source>
        <dbReference type="SAM" id="MobiDB-lite"/>
    </source>
</evidence>
<sequence>MRHTISCLAILSFLSVLPPVLTDANLDKSRLGEYYTAISIYRSGTGTNVVSVGFGTPPQDVNLTLTTNVEFIMVATTDCQNCVNDADEFIPAQSTSITPGSLDIVYNLIQPFGTSETLSLTSLTVSDILTDPRQDTISRPFTLVTAVQEDGNNVVLTSGTTGFFGLGINQDYARYSIIPSVLATDISGNTPPSVLIGFDMNDPTNQTVDSAGTMHWGGAPTTAYEGQLCVCISVTPFQLTSSAYRNWLNVNNTVAGSWGLPVDRIRVGGRVVDTSSLYGSLDPSYDGIWVPNAVAESLWSSVSGAVRDLVDATRWNIPCNINISMSVTIAGHEYQVSSSALVQARDTAGNTCWGNLIAWNNGTLPDTLGEVRLGTAFMSGIYSVLYYDGTQQLIGIAGKPGSANALNVNGAGGHVNKKLAGILIGSLLLGLILVFIMCYARNRSQFQSVWYRAIRRQHRLQTNAMVRAATMPPVPPMMPVPMPFPVRPPIPIIPGPPMYQPLPMFQPPMPMPPPPQYWHQQHQGAQSGQAFGRDMVTTGTPESVNRGPVGGAARRHSGERNSRSPPRQHQRRTDLQPRENTYQSPPRQRVDRHKSLPVPPQPVEQPNTRRASGPAYPGASSPTSVLRPHEHLPNLDARTHASLPRDYSGPEAEAWVSKYQGVGEGQQRYPAMPVFQTRQQRLSIPSSDSESLPRGKRLFWNRNANEKFNGQDEEGMEGKRRSWFGGSSSGRGQGERFKGIPRNR</sequence>
<dbReference type="Pfam" id="PF00026">
    <property type="entry name" value="Asp"/>
    <property type="match status" value="1"/>
</dbReference>
<accession>A0A1Y2B481</accession>
<keyword evidence="3" id="KW-0812">Transmembrane</keyword>
<feature type="region of interest" description="Disordered" evidence="2">
    <location>
        <begin position="515"/>
        <end position="629"/>
    </location>
</feature>
<feature type="chain" id="PRO_5012711391" evidence="4">
    <location>
        <begin position="23"/>
        <end position="744"/>
    </location>
</feature>
<evidence type="ECO:0000256" key="3">
    <source>
        <dbReference type="SAM" id="Phobius"/>
    </source>
</evidence>
<feature type="signal peptide" evidence="4">
    <location>
        <begin position="1"/>
        <end position="22"/>
    </location>
</feature>